<dbReference type="GO" id="GO:0007165">
    <property type="term" value="P:signal transduction"/>
    <property type="evidence" value="ECO:0007669"/>
    <property type="project" value="UniProtKB-KW"/>
</dbReference>
<feature type="transmembrane region" description="Helical" evidence="6">
    <location>
        <begin position="109"/>
        <end position="129"/>
    </location>
</feature>
<dbReference type="OrthoDB" id="6366728at2759"/>
<protein>
    <recommendedName>
        <fullName evidence="6">Gustatory receptor</fullName>
    </recommendedName>
</protein>
<comment type="subcellular location">
    <subcellularLocation>
        <location evidence="1 6">Cell membrane</location>
        <topology evidence="1 6">Multi-pass membrane protein</topology>
    </subcellularLocation>
</comment>
<evidence type="ECO:0000256" key="4">
    <source>
        <dbReference type="ARBA" id="ARBA00022989"/>
    </source>
</evidence>
<proteinExistence type="inferred from homology"/>
<dbReference type="AlphaFoldDB" id="B4IDL8"/>
<evidence type="ECO:0000256" key="1">
    <source>
        <dbReference type="ARBA" id="ARBA00004651"/>
    </source>
</evidence>
<dbReference type="EMBL" id="CH480830">
    <property type="protein sequence ID" value="EDW45676.1"/>
    <property type="molecule type" value="Genomic_DNA"/>
</dbReference>
<keyword evidence="2 6" id="KW-1003">Cell membrane</keyword>
<keyword evidence="4 6" id="KW-1133">Transmembrane helix</keyword>
<dbReference type="GO" id="GO:0050909">
    <property type="term" value="P:sensory perception of taste"/>
    <property type="evidence" value="ECO:0007669"/>
    <property type="project" value="InterPro"/>
</dbReference>
<dbReference type="KEGG" id="dse:6617512"/>
<gene>
    <name evidence="7" type="primary">Dsec\GM11405</name>
    <name evidence="7" type="ORF">Dsec_GM11405</name>
</gene>
<feature type="transmembrane region" description="Helical" evidence="6">
    <location>
        <begin position="239"/>
        <end position="263"/>
    </location>
</feature>
<evidence type="ECO:0000256" key="2">
    <source>
        <dbReference type="ARBA" id="ARBA00022475"/>
    </source>
</evidence>
<evidence type="ECO:0000256" key="6">
    <source>
        <dbReference type="RuleBase" id="RU363108"/>
    </source>
</evidence>
<dbReference type="GO" id="GO:0005886">
    <property type="term" value="C:plasma membrane"/>
    <property type="evidence" value="ECO:0007669"/>
    <property type="project" value="UniProtKB-SubCell"/>
</dbReference>
<dbReference type="Proteomes" id="UP000001292">
    <property type="component" value="Unassembled WGS sequence"/>
</dbReference>
<name>B4IDL8_DROSE</name>
<organism evidence="8">
    <name type="scientific">Drosophila sechellia</name>
    <name type="common">Fruit fly</name>
    <dbReference type="NCBI Taxonomy" id="7238"/>
    <lineage>
        <taxon>Eukaryota</taxon>
        <taxon>Metazoa</taxon>
        <taxon>Ecdysozoa</taxon>
        <taxon>Arthropoda</taxon>
        <taxon>Hexapoda</taxon>
        <taxon>Insecta</taxon>
        <taxon>Pterygota</taxon>
        <taxon>Neoptera</taxon>
        <taxon>Endopterygota</taxon>
        <taxon>Diptera</taxon>
        <taxon>Brachycera</taxon>
        <taxon>Muscomorpha</taxon>
        <taxon>Ephydroidea</taxon>
        <taxon>Drosophilidae</taxon>
        <taxon>Drosophila</taxon>
        <taxon>Sophophora</taxon>
    </lineage>
</organism>
<dbReference type="HOGENOM" id="CLU_814509_0_0_1"/>
<evidence type="ECO:0000256" key="3">
    <source>
        <dbReference type="ARBA" id="ARBA00022692"/>
    </source>
</evidence>
<feature type="transmembrane region" description="Helical" evidence="6">
    <location>
        <begin position="203"/>
        <end position="227"/>
    </location>
</feature>
<comment type="similarity">
    <text evidence="6">Belongs to the insect chemoreceptor superfamily. Gustatory receptor (GR) family.</text>
</comment>
<dbReference type="InterPro" id="IPR013604">
    <property type="entry name" value="7TM_chemorcpt"/>
</dbReference>
<evidence type="ECO:0000313" key="7">
    <source>
        <dbReference type="EMBL" id="EDW45676.1"/>
    </source>
</evidence>
<dbReference type="Pfam" id="PF08395">
    <property type="entry name" value="7tm_7"/>
    <property type="match status" value="1"/>
</dbReference>
<dbReference type="PhylomeDB" id="B4IDL8"/>
<feature type="transmembrane region" description="Helical" evidence="6">
    <location>
        <begin position="318"/>
        <end position="339"/>
    </location>
</feature>
<comment type="caution">
    <text evidence="6">Lacks conserved residue(s) required for the propagation of feature annotation.</text>
</comment>
<sequence>MSLWLEHFLTGYFQLCGLVCGWSGSRLGRLLSSTFLVLVLIELVGEMEKYFTEETPDNESVPAYFAKVTMGVNMAYKIIHAWIAFSALFECRRFRYLLEELPPVKATPFIYRHLILEFILFACNAFLVLSEYTIRGIYLENLRYAYSLQAVRARYLQMMVLVDRLDGQLEQLHHRVISASSDYKTLRLDYAHLAKVTRSLSHLFGLSLLLLNVLCLGDWIIVCNVYFMVAYLQVLPATLFLFVQVMFVVCPTLIKIWSICAACHRCVSKSKYLQQQLKDLPGQTPLERSQIEGFALQIIQDPIQIDVCGIYHLNLQTLAGMFFFILEALVIFLQFVSLVRT</sequence>
<reference evidence="7 8" key="1">
    <citation type="journal article" date="2007" name="Nature">
        <title>Evolution of genes and genomes on the Drosophila phylogeny.</title>
        <authorList>
            <consortium name="Drosophila 12 Genomes Consortium"/>
            <person name="Clark A.G."/>
            <person name="Eisen M.B."/>
            <person name="Smith D.R."/>
            <person name="Bergman C.M."/>
            <person name="Oliver B."/>
            <person name="Markow T.A."/>
            <person name="Kaufman T.C."/>
            <person name="Kellis M."/>
            <person name="Gelbart W."/>
            <person name="Iyer V.N."/>
            <person name="Pollard D.A."/>
            <person name="Sackton T.B."/>
            <person name="Larracuente A.M."/>
            <person name="Singh N.D."/>
            <person name="Abad J.P."/>
            <person name="Abt D.N."/>
            <person name="Adryan B."/>
            <person name="Aguade M."/>
            <person name="Akashi H."/>
            <person name="Anderson W.W."/>
            <person name="Aquadro C.F."/>
            <person name="Ardell D.H."/>
            <person name="Arguello R."/>
            <person name="Artieri C.G."/>
            <person name="Barbash D.A."/>
            <person name="Barker D."/>
            <person name="Barsanti P."/>
            <person name="Batterham P."/>
            <person name="Batzoglou S."/>
            <person name="Begun D."/>
            <person name="Bhutkar A."/>
            <person name="Blanco E."/>
            <person name="Bosak S.A."/>
            <person name="Bradley R.K."/>
            <person name="Brand A.D."/>
            <person name="Brent M.R."/>
            <person name="Brooks A.N."/>
            <person name="Brown R.H."/>
            <person name="Butlin R.K."/>
            <person name="Caggese C."/>
            <person name="Calvi B.R."/>
            <person name="Bernardo de Carvalho A."/>
            <person name="Caspi A."/>
            <person name="Castrezana S."/>
            <person name="Celniker S.E."/>
            <person name="Chang J.L."/>
            <person name="Chapple C."/>
            <person name="Chatterji S."/>
            <person name="Chinwalla A."/>
            <person name="Civetta A."/>
            <person name="Clifton S.W."/>
            <person name="Comeron J.M."/>
            <person name="Costello J.C."/>
            <person name="Coyne J.A."/>
            <person name="Daub J."/>
            <person name="David R.G."/>
            <person name="Delcher A.L."/>
            <person name="Delehaunty K."/>
            <person name="Do C.B."/>
            <person name="Ebling H."/>
            <person name="Edwards K."/>
            <person name="Eickbush T."/>
            <person name="Evans J.D."/>
            <person name="Filipski A."/>
            <person name="Findeiss S."/>
            <person name="Freyhult E."/>
            <person name="Fulton L."/>
            <person name="Fulton R."/>
            <person name="Garcia A.C."/>
            <person name="Gardiner A."/>
            <person name="Garfield D.A."/>
            <person name="Garvin B.E."/>
            <person name="Gibson G."/>
            <person name="Gilbert D."/>
            <person name="Gnerre S."/>
            <person name="Godfrey J."/>
            <person name="Good R."/>
            <person name="Gotea V."/>
            <person name="Gravely B."/>
            <person name="Greenberg A.J."/>
            <person name="Griffiths-Jones S."/>
            <person name="Gross S."/>
            <person name="Guigo R."/>
            <person name="Gustafson E.A."/>
            <person name="Haerty W."/>
            <person name="Hahn M.W."/>
            <person name="Halligan D.L."/>
            <person name="Halpern A.L."/>
            <person name="Halter G.M."/>
            <person name="Han M.V."/>
            <person name="Heger A."/>
            <person name="Hillier L."/>
            <person name="Hinrichs A.S."/>
            <person name="Holmes I."/>
            <person name="Hoskins R.A."/>
            <person name="Hubisz M.J."/>
            <person name="Hultmark D."/>
            <person name="Huntley M.A."/>
            <person name="Jaffe D.B."/>
            <person name="Jagadeeshan S."/>
            <person name="Jeck W.R."/>
            <person name="Johnson J."/>
            <person name="Jones C.D."/>
            <person name="Jordan W.C."/>
            <person name="Karpen G.H."/>
            <person name="Kataoka E."/>
            <person name="Keightley P.D."/>
            <person name="Kheradpour P."/>
            <person name="Kirkness E.F."/>
            <person name="Koerich L.B."/>
            <person name="Kristiansen K."/>
            <person name="Kudrna D."/>
            <person name="Kulathinal R.J."/>
            <person name="Kumar S."/>
            <person name="Kwok R."/>
            <person name="Lander E."/>
            <person name="Langley C.H."/>
            <person name="Lapoint R."/>
            <person name="Lazzaro B.P."/>
            <person name="Lee S.J."/>
            <person name="Levesque L."/>
            <person name="Li R."/>
            <person name="Lin C.F."/>
            <person name="Lin M.F."/>
            <person name="Lindblad-Toh K."/>
            <person name="Llopart A."/>
            <person name="Long M."/>
            <person name="Low L."/>
            <person name="Lozovsky E."/>
            <person name="Lu J."/>
            <person name="Luo M."/>
            <person name="Machado C.A."/>
            <person name="Makalowski W."/>
            <person name="Marzo M."/>
            <person name="Matsuda M."/>
            <person name="Matzkin L."/>
            <person name="McAllister B."/>
            <person name="McBride C.S."/>
            <person name="McKernan B."/>
            <person name="McKernan K."/>
            <person name="Mendez-Lago M."/>
            <person name="Minx P."/>
            <person name="Mollenhauer M.U."/>
            <person name="Montooth K."/>
            <person name="Mount S.M."/>
            <person name="Mu X."/>
            <person name="Myers E."/>
            <person name="Negre B."/>
            <person name="Newfeld S."/>
            <person name="Nielsen R."/>
            <person name="Noor M.A."/>
            <person name="O'Grady P."/>
            <person name="Pachter L."/>
            <person name="Papaceit M."/>
            <person name="Parisi M.J."/>
            <person name="Parisi M."/>
            <person name="Parts L."/>
            <person name="Pedersen J.S."/>
            <person name="Pesole G."/>
            <person name="Phillippy A.M."/>
            <person name="Ponting C.P."/>
            <person name="Pop M."/>
            <person name="Porcelli D."/>
            <person name="Powell J.R."/>
            <person name="Prohaska S."/>
            <person name="Pruitt K."/>
            <person name="Puig M."/>
            <person name="Quesneville H."/>
            <person name="Ram K.R."/>
            <person name="Rand D."/>
            <person name="Rasmussen M.D."/>
            <person name="Reed L.K."/>
            <person name="Reenan R."/>
            <person name="Reily A."/>
            <person name="Remington K.A."/>
            <person name="Rieger T.T."/>
            <person name="Ritchie M.G."/>
            <person name="Robin C."/>
            <person name="Rogers Y.H."/>
            <person name="Rohde C."/>
            <person name="Rozas J."/>
            <person name="Rubenfield M.J."/>
            <person name="Ruiz A."/>
            <person name="Russo S."/>
            <person name="Salzberg S.L."/>
            <person name="Sanchez-Gracia A."/>
            <person name="Saranga D.J."/>
            <person name="Sato H."/>
            <person name="Schaeffer S.W."/>
            <person name="Schatz M.C."/>
            <person name="Schlenke T."/>
            <person name="Schwartz R."/>
            <person name="Segarra C."/>
            <person name="Singh R.S."/>
            <person name="Sirot L."/>
            <person name="Sirota M."/>
            <person name="Sisneros N.B."/>
            <person name="Smith C.D."/>
            <person name="Smith T.F."/>
            <person name="Spieth J."/>
            <person name="Stage D.E."/>
            <person name="Stark A."/>
            <person name="Stephan W."/>
            <person name="Strausberg R.L."/>
            <person name="Strempel S."/>
            <person name="Sturgill D."/>
            <person name="Sutton G."/>
            <person name="Sutton G.G."/>
            <person name="Tao W."/>
            <person name="Teichmann S."/>
            <person name="Tobari Y.N."/>
            <person name="Tomimura Y."/>
            <person name="Tsolas J.M."/>
            <person name="Valente V.L."/>
            <person name="Venter E."/>
            <person name="Venter J.C."/>
            <person name="Vicario S."/>
            <person name="Vieira F.G."/>
            <person name="Vilella A.J."/>
            <person name="Villasante A."/>
            <person name="Walenz B."/>
            <person name="Wang J."/>
            <person name="Wasserman M."/>
            <person name="Watts T."/>
            <person name="Wilson D."/>
            <person name="Wilson R.K."/>
            <person name="Wing R.A."/>
            <person name="Wolfner M.F."/>
            <person name="Wong A."/>
            <person name="Wong G.K."/>
            <person name="Wu C.I."/>
            <person name="Wu G."/>
            <person name="Yamamoto D."/>
            <person name="Yang H.P."/>
            <person name="Yang S.P."/>
            <person name="Yorke J.A."/>
            <person name="Yoshida K."/>
            <person name="Zdobnov E."/>
            <person name="Zhang P."/>
            <person name="Zhang Y."/>
            <person name="Zimin A.V."/>
            <person name="Baldwin J."/>
            <person name="Abdouelleil A."/>
            <person name="Abdulkadir J."/>
            <person name="Abebe A."/>
            <person name="Abera B."/>
            <person name="Abreu J."/>
            <person name="Acer S.C."/>
            <person name="Aftuck L."/>
            <person name="Alexander A."/>
            <person name="An P."/>
            <person name="Anderson E."/>
            <person name="Anderson S."/>
            <person name="Arachi H."/>
            <person name="Azer M."/>
            <person name="Bachantsang P."/>
            <person name="Barry A."/>
            <person name="Bayul T."/>
            <person name="Berlin A."/>
            <person name="Bessette D."/>
            <person name="Bloom T."/>
            <person name="Blye J."/>
            <person name="Boguslavskiy L."/>
            <person name="Bonnet C."/>
            <person name="Boukhgalter B."/>
            <person name="Bourzgui I."/>
            <person name="Brown A."/>
            <person name="Cahill P."/>
            <person name="Channer S."/>
            <person name="Cheshatsang Y."/>
            <person name="Chuda L."/>
            <person name="Citroen M."/>
            <person name="Collymore A."/>
            <person name="Cooke P."/>
            <person name="Costello M."/>
            <person name="D'Aco K."/>
            <person name="Daza R."/>
            <person name="De Haan G."/>
            <person name="DeGray S."/>
            <person name="DeMaso C."/>
            <person name="Dhargay N."/>
            <person name="Dooley K."/>
            <person name="Dooley E."/>
            <person name="Doricent M."/>
            <person name="Dorje P."/>
            <person name="Dorjee K."/>
            <person name="Dupes A."/>
            <person name="Elong R."/>
            <person name="Falk J."/>
            <person name="Farina A."/>
            <person name="Faro S."/>
            <person name="Ferguson D."/>
            <person name="Fisher S."/>
            <person name="Foley C.D."/>
            <person name="Franke A."/>
            <person name="Friedrich D."/>
            <person name="Gadbois L."/>
            <person name="Gearin G."/>
            <person name="Gearin C.R."/>
            <person name="Giannoukos G."/>
            <person name="Goode T."/>
            <person name="Graham J."/>
            <person name="Grandbois E."/>
            <person name="Grewal S."/>
            <person name="Gyaltsen K."/>
            <person name="Hafez N."/>
            <person name="Hagos B."/>
            <person name="Hall J."/>
            <person name="Henson C."/>
            <person name="Hollinger A."/>
            <person name="Honan T."/>
            <person name="Huard M.D."/>
            <person name="Hughes L."/>
            <person name="Hurhula B."/>
            <person name="Husby M.E."/>
            <person name="Kamat A."/>
            <person name="Kanga B."/>
            <person name="Kashin S."/>
            <person name="Khazanovich D."/>
            <person name="Kisner P."/>
            <person name="Lance K."/>
            <person name="Lara M."/>
            <person name="Lee W."/>
            <person name="Lennon N."/>
            <person name="Letendre F."/>
            <person name="LeVine R."/>
            <person name="Lipovsky A."/>
            <person name="Liu X."/>
            <person name="Liu J."/>
            <person name="Liu S."/>
            <person name="Lokyitsang T."/>
            <person name="Lokyitsang Y."/>
            <person name="Lubonja R."/>
            <person name="Lui A."/>
            <person name="MacDonald P."/>
            <person name="Magnisalis V."/>
            <person name="Maru K."/>
            <person name="Matthews C."/>
            <person name="McCusker W."/>
            <person name="McDonough S."/>
            <person name="Mehta T."/>
            <person name="Meldrim J."/>
            <person name="Meneus L."/>
            <person name="Mihai O."/>
            <person name="Mihalev A."/>
            <person name="Mihova T."/>
            <person name="Mittelman R."/>
            <person name="Mlenga V."/>
            <person name="Montmayeur A."/>
            <person name="Mulrain L."/>
            <person name="Navidi A."/>
            <person name="Naylor J."/>
            <person name="Negash T."/>
            <person name="Nguyen T."/>
            <person name="Nguyen N."/>
            <person name="Nicol R."/>
            <person name="Norbu C."/>
            <person name="Norbu N."/>
            <person name="Novod N."/>
            <person name="O'Neill B."/>
            <person name="Osman S."/>
            <person name="Markiewicz E."/>
            <person name="Oyono O.L."/>
            <person name="Patti C."/>
            <person name="Phunkhang P."/>
            <person name="Pierre F."/>
            <person name="Priest M."/>
            <person name="Raghuraman S."/>
            <person name="Rege F."/>
            <person name="Reyes R."/>
            <person name="Rise C."/>
            <person name="Rogov P."/>
            <person name="Ross K."/>
            <person name="Ryan E."/>
            <person name="Settipalli S."/>
            <person name="Shea T."/>
            <person name="Sherpa N."/>
            <person name="Shi L."/>
            <person name="Shih D."/>
            <person name="Sparrow T."/>
            <person name="Spaulding J."/>
            <person name="Stalker J."/>
            <person name="Stange-Thomann N."/>
            <person name="Stavropoulos S."/>
            <person name="Stone C."/>
            <person name="Strader C."/>
            <person name="Tesfaye S."/>
            <person name="Thomson T."/>
            <person name="Thoulutsang Y."/>
            <person name="Thoulutsang D."/>
            <person name="Topham K."/>
            <person name="Topping I."/>
            <person name="Tsamla T."/>
            <person name="Vassiliev H."/>
            <person name="Vo A."/>
            <person name="Wangchuk T."/>
            <person name="Wangdi T."/>
            <person name="Weiand M."/>
            <person name="Wilkinson J."/>
            <person name="Wilson A."/>
            <person name="Yadav S."/>
            <person name="Young G."/>
            <person name="Yu Q."/>
            <person name="Zembek L."/>
            <person name="Zhong D."/>
            <person name="Zimmer A."/>
            <person name="Zwirko Z."/>
            <person name="Jaffe D.B."/>
            <person name="Alvarez P."/>
            <person name="Brockman W."/>
            <person name="Butler J."/>
            <person name="Chin C."/>
            <person name="Gnerre S."/>
            <person name="Grabherr M."/>
            <person name="Kleber M."/>
            <person name="Mauceli E."/>
            <person name="MacCallum I."/>
        </authorList>
    </citation>
    <scope>NUCLEOTIDE SEQUENCE [LARGE SCALE GENOMIC DNA]</scope>
    <source>
        <strain evidence="8">Rob3c / Tucson 14021-0248.25</strain>
    </source>
</reference>
<keyword evidence="5 6" id="KW-0472">Membrane</keyword>
<dbReference type="STRING" id="7238.B4IDL8"/>
<keyword evidence="3 6" id="KW-0812">Transmembrane</keyword>
<accession>B4IDL8</accession>
<evidence type="ECO:0000256" key="5">
    <source>
        <dbReference type="ARBA" id="ARBA00023136"/>
    </source>
</evidence>
<evidence type="ECO:0000313" key="8">
    <source>
        <dbReference type="Proteomes" id="UP000001292"/>
    </source>
</evidence>
<keyword evidence="6" id="KW-0675">Receptor</keyword>
<keyword evidence="6" id="KW-0807">Transducer</keyword>
<dbReference type="OMA" id="IVCNVYF"/>
<keyword evidence="8" id="KW-1185">Reference proteome</keyword>
<comment type="function">
    <text evidence="6">Gustatory receptor which mediates acceptance or avoidance behavior, depending on its substrates.</text>
</comment>